<proteinExistence type="predicted"/>
<organism evidence="2 3">
    <name type="scientific">Nitrosococcus oceani C-27</name>
    <dbReference type="NCBI Taxonomy" id="314279"/>
    <lineage>
        <taxon>Bacteria</taxon>
        <taxon>Pseudomonadati</taxon>
        <taxon>Pseudomonadota</taxon>
        <taxon>Gammaproteobacteria</taxon>
        <taxon>Chromatiales</taxon>
        <taxon>Chromatiaceae</taxon>
        <taxon>Nitrosococcus</taxon>
    </lineage>
</organism>
<dbReference type="EMBL" id="JPGN01000072">
    <property type="protein sequence ID" value="KFI18825.1"/>
    <property type="molecule type" value="Genomic_DNA"/>
</dbReference>
<protein>
    <submittedName>
        <fullName evidence="2">Uncharacterized protein</fullName>
    </submittedName>
</protein>
<evidence type="ECO:0000256" key="1">
    <source>
        <dbReference type="SAM" id="MobiDB-lite"/>
    </source>
</evidence>
<feature type="compositionally biased region" description="Polar residues" evidence="1">
    <location>
        <begin position="57"/>
        <end position="66"/>
    </location>
</feature>
<accession>A0A0E2Z5Q2</accession>
<dbReference type="AlphaFoldDB" id="A0A0E2Z5Q2"/>
<comment type="caution">
    <text evidence="2">The sequence shown here is derived from an EMBL/GenBank/DDBJ whole genome shotgun (WGS) entry which is preliminary data.</text>
</comment>
<sequence length="66" mass="7511">MTHFNFVPTKSYQPSKFAFQPVPRAGHDLARKAFGWVSPSTRMTSPPPEEWHYITGKKSTQQGGKF</sequence>
<feature type="region of interest" description="Disordered" evidence="1">
    <location>
        <begin position="38"/>
        <end position="66"/>
    </location>
</feature>
<evidence type="ECO:0000313" key="3">
    <source>
        <dbReference type="Proteomes" id="UP000028839"/>
    </source>
</evidence>
<gene>
    <name evidence="2" type="ORF">IB75_12230</name>
</gene>
<reference evidence="2 3" key="1">
    <citation type="submission" date="2014-07" db="EMBL/GenBank/DDBJ databases">
        <title>Comparative analysis of Nitrosococcus oceani genome inventories of strains from Pacific and Atlantic gyres.</title>
        <authorList>
            <person name="Lim C.K."/>
            <person name="Wang L."/>
            <person name="Sayavedra-Soto L.A."/>
            <person name="Klotz M.G."/>
        </authorList>
    </citation>
    <scope>NUCLEOTIDE SEQUENCE [LARGE SCALE GENOMIC DNA]</scope>
    <source>
        <strain evidence="2 3">C-27</strain>
    </source>
</reference>
<dbReference type="Proteomes" id="UP000028839">
    <property type="component" value="Unassembled WGS sequence"/>
</dbReference>
<evidence type="ECO:0000313" key="2">
    <source>
        <dbReference type="EMBL" id="KFI18825.1"/>
    </source>
</evidence>
<dbReference type="HOGENOM" id="CLU_2826744_0_0_6"/>
<name>A0A0E2Z5Q2_9GAMM</name>